<gene>
    <name evidence="2" type="ORF">AWR36_013760</name>
</gene>
<feature type="transmembrane region" description="Helical" evidence="1">
    <location>
        <begin position="100"/>
        <end position="121"/>
    </location>
</feature>
<dbReference type="Proteomes" id="UP000218427">
    <property type="component" value="Unassembled WGS sequence"/>
</dbReference>
<keyword evidence="1" id="KW-0812">Transmembrane</keyword>
<organism evidence="2 3">
    <name type="scientific">Microbulbifer flavimaris</name>
    <dbReference type="NCBI Taxonomy" id="1781068"/>
    <lineage>
        <taxon>Bacteria</taxon>
        <taxon>Pseudomonadati</taxon>
        <taxon>Pseudomonadota</taxon>
        <taxon>Gammaproteobacteria</taxon>
        <taxon>Cellvibrionales</taxon>
        <taxon>Microbulbiferaceae</taxon>
        <taxon>Microbulbifer</taxon>
    </lineage>
</organism>
<reference evidence="2" key="1">
    <citation type="submission" date="2017-08" db="EMBL/GenBank/DDBJ databases">
        <title>Microbulbifer marisrubri sp. nov., a halophilic alphaproteobacterium isolated from marine sediment of the Yellow Sea, China.</title>
        <authorList>
            <person name="Zhang G."/>
            <person name="Xiong Q."/>
        </authorList>
    </citation>
    <scope>NUCLEOTIDE SEQUENCE [LARGE SCALE GENOMIC DNA]</scope>
    <source>
        <strain evidence="2">WRN-8</strain>
    </source>
</reference>
<dbReference type="Pfam" id="PF06127">
    <property type="entry name" value="Mpo1-like"/>
    <property type="match status" value="1"/>
</dbReference>
<keyword evidence="3" id="KW-1185">Reference proteome</keyword>
<evidence type="ECO:0000313" key="2">
    <source>
        <dbReference type="EMBL" id="PCO04507.1"/>
    </source>
</evidence>
<protein>
    <submittedName>
        <fullName evidence="2">DUF962 domain-containing protein</fullName>
    </submittedName>
</protein>
<proteinExistence type="predicted"/>
<evidence type="ECO:0000313" key="3">
    <source>
        <dbReference type="Proteomes" id="UP000218427"/>
    </source>
</evidence>
<evidence type="ECO:0000256" key="1">
    <source>
        <dbReference type="SAM" id="Phobius"/>
    </source>
</evidence>
<feature type="transmembrane region" description="Helical" evidence="1">
    <location>
        <begin position="22"/>
        <end position="40"/>
    </location>
</feature>
<name>A0ABX4HWN3_9GAMM</name>
<dbReference type="PANTHER" id="PTHR28026">
    <property type="entry name" value="DUF962 DOMAIN PROTEIN (AFU_ORTHOLOGUE AFUA_8G05310)"/>
    <property type="match status" value="1"/>
</dbReference>
<dbReference type="PANTHER" id="PTHR28026:SF9">
    <property type="entry name" value="2-HYDROXY-PALMITIC ACID DIOXYGENASE MPO1"/>
    <property type="match status" value="1"/>
</dbReference>
<dbReference type="EMBL" id="LRFG02000005">
    <property type="protein sequence ID" value="PCO04507.1"/>
    <property type="molecule type" value="Genomic_DNA"/>
</dbReference>
<comment type="caution">
    <text evidence="2">The sequence shown here is derived from an EMBL/GenBank/DDBJ whole genome shotgun (WGS) entry which is preliminary data.</text>
</comment>
<keyword evidence="1" id="KW-1133">Transmembrane helix</keyword>
<accession>A0ABX4HWN3</accession>
<sequence length="154" mass="17611">MRSAEQWFSEYGESHQNPTNKAIHWIAVPVIYATVIGLVWSIPQPAFMAEIAWLNWAVVALVPALMFYALMSFSVALGMVALSVVCLWGWSIVDRLGFSVWQVSLLLFVVMWIFQFIGHHVEGKKPSFFKDVQFLLIGPAWVIGFLYRKLGIRY</sequence>
<dbReference type="RefSeq" id="WP_067086034.1">
    <property type="nucleotide sequence ID" value="NZ_LRFG02000005.1"/>
</dbReference>
<keyword evidence="1" id="KW-0472">Membrane</keyword>
<feature type="transmembrane region" description="Helical" evidence="1">
    <location>
        <begin position="127"/>
        <end position="147"/>
    </location>
</feature>
<dbReference type="InterPro" id="IPR009305">
    <property type="entry name" value="Mpo1-like"/>
</dbReference>
<feature type="transmembrane region" description="Helical" evidence="1">
    <location>
        <begin position="76"/>
        <end position="93"/>
    </location>
</feature>